<dbReference type="Proteomes" id="UP000539111">
    <property type="component" value="Unassembled WGS sequence"/>
</dbReference>
<dbReference type="PANTHER" id="PTHR39328:SF1">
    <property type="entry name" value="BLL2871 PROTEIN"/>
    <property type="match status" value="1"/>
</dbReference>
<sequence>MTFSLVARDESGAIGMVVTSSSPCVGARCIHLRSDVGGVASQNITDPRFGDIILDSLASGDDATQALEKLLSHDSTVAYRQITVVDAAGRTAAHSGEHTLGRNRVVTSDGVVAAGNLLSNDSVPSRMLEAYESTAGDLEYRLLAALAAGEKAGGEEGDIASCGLSVVREAGWRVTDLRIDWHPKPIEALGELLDVWMPQRDDYVTRGIHPELAPSYGVPGDE</sequence>
<name>A0A7Z0D1Z2_9MICO</name>
<organism evidence="1 2">
    <name type="scientific">Spelaeicoccus albus</name>
    <dbReference type="NCBI Taxonomy" id="1280376"/>
    <lineage>
        <taxon>Bacteria</taxon>
        <taxon>Bacillati</taxon>
        <taxon>Actinomycetota</taxon>
        <taxon>Actinomycetes</taxon>
        <taxon>Micrococcales</taxon>
        <taxon>Brevibacteriaceae</taxon>
        <taxon>Spelaeicoccus</taxon>
    </lineage>
</organism>
<reference evidence="1 2" key="1">
    <citation type="submission" date="2020-07" db="EMBL/GenBank/DDBJ databases">
        <title>Sequencing the genomes of 1000 actinobacteria strains.</title>
        <authorList>
            <person name="Klenk H.-P."/>
        </authorList>
    </citation>
    <scope>NUCLEOTIDE SEQUENCE [LARGE SCALE GENOMIC DNA]</scope>
    <source>
        <strain evidence="1 2">DSM 26341</strain>
    </source>
</reference>
<protein>
    <submittedName>
        <fullName evidence="1">Putative Ntn-hydrolase superfamily protein</fullName>
    </submittedName>
</protein>
<keyword evidence="1" id="KW-0378">Hydrolase</keyword>
<comment type="caution">
    <text evidence="1">The sequence shown here is derived from an EMBL/GenBank/DDBJ whole genome shotgun (WGS) entry which is preliminary data.</text>
</comment>
<dbReference type="SUPFAM" id="SSF56235">
    <property type="entry name" value="N-terminal nucleophile aminohydrolases (Ntn hydrolases)"/>
    <property type="match status" value="1"/>
</dbReference>
<dbReference type="EMBL" id="JACBZP010000001">
    <property type="protein sequence ID" value="NYI67225.1"/>
    <property type="molecule type" value="Genomic_DNA"/>
</dbReference>
<dbReference type="InterPro" id="IPR010430">
    <property type="entry name" value="DUF1028"/>
</dbReference>
<accession>A0A7Z0D1Z2</accession>
<dbReference type="Pfam" id="PF06267">
    <property type="entry name" value="DUF1028"/>
    <property type="match status" value="1"/>
</dbReference>
<keyword evidence="2" id="KW-1185">Reference proteome</keyword>
<dbReference type="RefSeq" id="WP_179427045.1">
    <property type="nucleotide sequence ID" value="NZ_JACBZP010000001.1"/>
</dbReference>
<proteinExistence type="predicted"/>
<dbReference type="GO" id="GO:0016787">
    <property type="term" value="F:hydrolase activity"/>
    <property type="evidence" value="ECO:0007669"/>
    <property type="project" value="UniProtKB-KW"/>
</dbReference>
<evidence type="ECO:0000313" key="2">
    <source>
        <dbReference type="Proteomes" id="UP000539111"/>
    </source>
</evidence>
<dbReference type="PANTHER" id="PTHR39328">
    <property type="entry name" value="BLL2871 PROTEIN"/>
    <property type="match status" value="1"/>
</dbReference>
<evidence type="ECO:0000313" key="1">
    <source>
        <dbReference type="EMBL" id="NYI67225.1"/>
    </source>
</evidence>
<dbReference type="AlphaFoldDB" id="A0A7Z0D1Z2"/>
<dbReference type="Gene3D" id="3.60.20.10">
    <property type="entry name" value="Glutamine Phosphoribosylpyrophosphate, subunit 1, domain 1"/>
    <property type="match status" value="1"/>
</dbReference>
<gene>
    <name evidence="1" type="ORF">BJY26_001531</name>
</gene>
<dbReference type="InterPro" id="IPR029055">
    <property type="entry name" value="Ntn_hydrolases_N"/>
</dbReference>